<evidence type="ECO:0000313" key="2">
    <source>
        <dbReference type="Proteomes" id="UP001497535"/>
    </source>
</evidence>
<keyword evidence="2" id="KW-1185">Reference proteome</keyword>
<sequence>MAVLRYGRRERSNDISIDLIGVCVVYQNFTIISLDRVLVAPSFGHSVFCLFLILLRSVFCLFLVLVRSVFRSFLVLVKSRFDVPCSVCSVFWNSSFCPSPFFI</sequence>
<organism evidence="1 2">
    <name type="scientific">Meloidogyne enterolobii</name>
    <name type="common">Root-knot nematode worm</name>
    <name type="synonym">Meloidogyne mayaguensis</name>
    <dbReference type="NCBI Taxonomy" id="390850"/>
    <lineage>
        <taxon>Eukaryota</taxon>
        <taxon>Metazoa</taxon>
        <taxon>Ecdysozoa</taxon>
        <taxon>Nematoda</taxon>
        <taxon>Chromadorea</taxon>
        <taxon>Rhabditida</taxon>
        <taxon>Tylenchina</taxon>
        <taxon>Tylenchomorpha</taxon>
        <taxon>Tylenchoidea</taxon>
        <taxon>Meloidogynidae</taxon>
        <taxon>Meloidogyninae</taxon>
        <taxon>Meloidogyne</taxon>
    </lineage>
</organism>
<proteinExistence type="predicted"/>
<protein>
    <submittedName>
        <fullName evidence="1">Uncharacterized protein</fullName>
    </submittedName>
</protein>
<dbReference type="Proteomes" id="UP001497535">
    <property type="component" value="Unassembled WGS sequence"/>
</dbReference>
<gene>
    <name evidence="1" type="ORF">MENTE1834_LOCUS3646</name>
</gene>
<name>A0ACB0XU87_MELEN</name>
<comment type="caution">
    <text evidence="1">The sequence shown here is derived from an EMBL/GenBank/DDBJ whole genome shotgun (WGS) entry which is preliminary data.</text>
</comment>
<reference evidence="1" key="1">
    <citation type="submission" date="2023-11" db="EMBL/GenBank/DDBJ databases">
        <authorList>
            <person name="Poullet M."/>
        </authorList>
    </citation>
    <scope>NUCLEOTIDE SEQUENCE</scope>
    <source>
        <strain evidence="1">E1834</strain>
    </source>
</reference>
<dbReference type="EMBL" id="CAVMJV010000003">
    <property type="protein sequence ID" value="CAK5017860.1"/>
    <property type="molecule type" value="Genomic_DNA"/>
</dbReference>
<accession>A0ACB0XU87</accession>
<evidence type="ECO:0000313" key="1">
    <source>
        <dbReference type="EMBL" id="CAK5017860.1"/>
    </source>
</evidence>